<dbReference type="Proteomes" id="UP000019460">
    <property type="component" value="Unassembled WGS sequence"/>
</dbReference>
<dbReference type="PANTHER" id="PTHR36302:SF1">
    <property type="entry name" value="COPPER CHAPERONE PCU(A)C"/>
    <property type="match status" value="1"/>
</dbReference>
<dbReference type="InterPro" id="IPR007410">
    <property type="entry name" value="LpqE-like"/>
</dbReference>
<evidence type="ECO:0000313" key="2">
    <source>
        <dbReference type="EMBL" id="EXJ15757.1"/>
    </source>
</evidence>
<dbReference type="PATRIC" id="fig|1249627.3.peg.1433"/>
<gene>
    <name evidence="2" type="ORF">D779_0981</name>
</gene>
<dbReference type="OrthoDB" id="9796962at2"/>
<reference evidence="2 3" key="1">
    <citation type="submission" date="2012-11" db="EMBL/GenBank/DDBJ databases">
        <title>Genome assembly of Thiorhodococcus sp. AK35.</title>
        <authorList>
            <person name="Nupur N."/>
            <person name="Khatri I."/>
            <person name="Subramanian S."/>
            <person name="Pinnaka A."/>
        </authorList>
    </citation>
    <scope>NUCLEOTIDE SEQUENCE [LARGE SCALE GENOMIC DNA]</scope>
    <source>
        <strain evidence="2 3">AK35</strain>
    </source>
</reference>
<feature type="signal peptide" evidence="1">
    <location>
        <begin position="1"/>
        <end position="22"/>
    </location>
</feature>
<organism evidence="2 3">
    <name type="scientific">Imhoffiella purpurea</name>
    <dbReference type="NCBI Taxonomy" id="1249627"/>
    <lineage>
        <taxon>Bacteria</taxon>
        <taxon>Pseudomonadati</taxon>
        <taxon>Pseudomonadota</taxon>
        <taxon>Gammaproteobacteria</taxon>
        <taxon>Chromatiales</taxon>
        <taxon>Chromatiaceae</taxon>
        <taxon>Imhoffiella</taxon>
    </lineage>
</organism>
<dbReference type="SUPFAM" id="SSF110087">
    <property type="entry name" value="DR1885-like metal-binding protein"/>
    <property type="match status" value="1"/>
</dbReference>
<accession>W9VI75</accession>
<evidence type="ECO:0000256" key="1">
    <source>
        <dbReference type="SAM" id="SignalP"/>
    </source>
</evidence>
<name>W9VI75_9GAMM</name>
<dbReference type="Gene3D" id="2.60.40.1890">
    <property type="entry name" value="PCu(A)C copper chaperone"/>
    <property type="match status" value="1"/>
</dbReference>
<dbReference type="AlphaFoldDB" id="W9VI75"/>
<dbReference type="eggNOG" id="COG2847">
    <property type="taxonomic scope" value="Bacteria"/>
</dbReference>
<proteinExistence type="predicted"/>
<comment type="caution">
    <text evidence="2">The sequence shown here is derived from an EMBL/GenBank/DDBJ whole genome shotgun (WGS) entry which is preliminary data.</text>
</comment>
<dbReference type="STRING" id="1249627.D779_0981"/>
<feature type="chain" id="PRO_5004931286" evidence="1">
    <location>
        <begin position="23"/>
        <end position="154"/>
    </location>
</feature>
<dbReference type="InterPro" id="IPR036182">
    <property type="entry name" value="PCuAC_sf"/>
</dbReference>
<protein>
    <submittedName>
        <fullName evidence="2">Copper metallochaperone</fullName>
    </submittedName>
</protein>
<keyword evidence="3" id="KW-1185">Reference proteome</keyword>
<keyword evidence="1" id="KW-0732">Signal</keyword>
<dbReference type="Pfam" id="PF04314">
    <property type="entry name" value="PCuAC"/>
    <property type="match status" value="1"/>
</dbReference>
<dbReference type="PANTHER" id="PTHR36302">
    <property type="entry name" value="BLR7088 PROTEIN"/>
    <property type="match status" value="1"/>
</dbReference>
<dbReference type="InterPro" id="IPR058248">
    <property type="entry name" value="Lxx211020-like"/>
</dbReference>
<sequence>MFRSLQILTSVMVSVLSAGPLAAEIQVTDPYARAVPAGQRNSAAFMVLSNHSGEDRALVAAESPVAETVELHTHVMADGMMQMRRIERIDIPAGGTATLAPGGLHIMLIGLGQPLDPGTDIDLELRFDDGETLDLEVPVRRIEMGQMHRSGTAH</sequence>
<evidence type="ECO:0000313" key="3">
    <source>
        <dbReference type="Proteomes" id="UP000019460"/>
    </source>
</evidence>
<dbReference type="EMBL" id="AONC01000021">
    <property type="protein sequence ID" value="EXJ15757.1"/>
    <property type="molecule type" value="Genomic_DNA"/>
</dbReference>